<dbReference type="GO" id="GO:0009423">
    <property type="term" value="P:chorismate biosynthetic process"/>
    <property type="evidence" value="ECO:0007669"/>
    <property type="project" value="UniProtKB-UniRule"/>
</dbReference>
<dbReference type="InterPro" id="IPR022893">
    <property type="entry name" value="Shikimate_DH_fam"/>
</dbReference>
<sequence>MSPAARHPAPADRRFLTGLIGAPIAHSASPAMHERAAEALGAHCHYQLIEVAGAGQEELRLLLDGVRRLGFAGVNVTFPYKEAVISLLDELSPGAGAIGAVNTVVVRDGRLIGYNTDTTGFARAATSLVRNPANAAVAVIGAGGVGRAIAFALAAIGVAEIRIFDIDIAKAAHLASQIKSRGRPSVAKSVEEVMQGVTGVVNGSPVGMLPNRGTPVPDALLHRGLWVADAVYTPLWTPLLNAAKANGAEVMTGRELAIYQAAEAFELFTGLKPSTVEMGNAFDAVMAKRYAKVNAA</sequence>
<comment type="catalytic activity">
    <reaction evidence="7 8">
        <text>shikimate + NADP(+) = 3-dehydroshikimate + NADPH + H(+)</text>
        <dbReference type="Rhea" id="RHEA:17737"/>
        <dbReference type="ChEBI" id="CHEBI:15378"/>
        <dbReference type="ChEBI" id="CHEBI:16630"/>
        <dbReference type="ChEBI" id="CHEBI:36208"/>
        <dbReference type="ChEBI" id="CHEBI:57783"/>
        <dbReference type="ChEBI" id="CHEBI:58349"/>
        <dbReference type="EC" id="1.1.1.25"/>
    </reaction>
</comment>
<dbReference type="HAMAP" id="MF_00222">
    <property type="entry name" value="Shikimate_DH_AroE"/>
    <property type="match status" value="1"/>
</dbReference>
<accession>A0A1B1ULW1</accession>
<dbReference type="GO" id="GO:0019632">
    <property type="term" value="P:shikimate metabolic process"/>
    <property type="evidence" value="ECO:0007669"/>
    <property type="project" value="InterPro"/>
</dbReference>
<comment type="similarity">
    <text evidence="8">Belongs to the shikimate dehydrogenase family.</text>
</comment>
<feature type="domain" description="Shikimate dehydrogenase substrate binding N-terminal" evidence="10">
    <location>
        <begin position="19"/>
        <end position="104"/>
    </location>
</feature>
<keyword evidence="5 8" id="KW-0560">Oxidoreductase</keyword>
<evidence type="ECO:0000256" key="7">
    <source>
        <dbReference type="ARBA" id="ARBA00049442"/>
    </source>
</evidence>
<comment type="pathway">
    <text evidence="1 8">Metabolic intermediate biosynthesis; chorismate biosynthesis; chorismate from D-erythrose 4-phosphate and phosphoenolpyruvate: step 4/7.</text>
</comment>
<feature type="binding site" evidence="8">
    <location>
        <position position="102"/>
    </location>
    <ligand>
        <name>shikimate</name>
        <dbReference type="ChEBI" id="CHEBI:36208"/>
    </ligand>
</feature>
<evidence type="ECO:0000313" key="12">
    <source>
        <dbReference type="Proteomes" id="UP000092839"/>
    </source>
</evidence>
<dbReference type="CDD" id="cd01065">
    <property type="entry name" value="NAD_bind_Shikimate_DH"/>
    <property type="match status" value="1"/>
</dbReference>
<comment type="subunit">
    <text evidence="8">Homodimer.</text>
</comment>
<comment type="function">
    <text evidence="8">Involved in the biosynthesis of the chorismate, which leads to the biosynthesis of aromatic amino acids. Catalyzes the reversible NADPH linked reduction of 3-dehydroshikimate (DHSA) to yield shikimate (SA).</text>
</comment>
<reference evidence="11 12" key="1">
    <citation type="submission" date="2016-07" db="EMBL/GenBank/DDBJ databases">
        <title>Complete genome sequence of Bradyrhizobium icense LMTR 13T, a potential inoculant strain isolated from lima bean (Phaseolus lunatus) in Peru.</title>
        <authorList>
            <person name="Ormeno-Orrillo E."/>
            <person name="Duran D."/>
            <person name="Rogel M.A."/>
            <person name="Rey L."/>
            <person name="Imperial J."/>
            <person name="Ruiz-Argueso T."/>
            <person name="Martinez-Romero E."/>
        </authorList>
    </citation>
    <scope>NUCLEOTIDE SEQUENCE [LARGE SCALE GENOMIC DNA]</scope>
    <source>
        <strain evidence="11 12">LMTR 13</strain>
    </source>
</reference>
<feature type="binding site" evidence="8">
    <location>
        <position position="232"/>
    </location>
    <ligand>
        <name>shikimate</name>
        <dbReference type="ChEBI" id="CHEBI:36208"/>
    </ligand>
</feature>
<dbReference type="Gene3D" id="3.40.50.10860">
    <property type="entry name" value="Leucine Dehydrogenase, chain A, domain 1"/>
    <property type="match status" value="1"/>
</dbReference>
<dbReference type="InterPro" id="IPR013708">
    <property type="entry name" value="Shikimate_DH-bd_N"/>
</dbReference>
<evidence type="ECO:0000256" key="6">
    <source>
        <dbReference type="ARBA" id="ARBA00023141"/>
    </source>
</evidence>
<dbReference type="Pfam" id="PF00899">
    <property type="entry name" value="ThiF"/>
    <property type="match status" value="1"/>
</dbReference>
<dbReference type="Proteomes" id="UP000092839">
    <property type="component" value="Chromosome"/>
</dbReference>
<dbReference type="Pfam" id="PF08501">
    <property type="entry name" value="Shikimate_dh_N"/>
    <property type="match status" value="1"/>
</dbReference>
<dbReference type="KEGG" id="bic:LMTR13_30170"/>
<feature type="binding site" evidence="8">
    <location>
        <position position="230"/>
    </location>
    <ligand>
        <name>NADP(+)</name>
        <dbReference type="ChEBI" id="CHEBI:58349"/>
    </ligand>
</feature>
<evidence type="ECO:0000256" key="5">
    <source>
        <dbReference type="ARBA" id="ARBA00023002"/>
    </source>
</evidence>
<dbReference type="RefSeq" id="WP_065730944.1">
    <property type="nucleotide sequence ID" value="NZ_CP016428.1"/>
</dbReference>
<dbReference type="InterPro" id="IPR036291">
    <property type="entry name" value="NAD(P)-bd_dom_sf"/>
</dbReference>
<dbReference type="GO" id="GO:0005829">
    <property type="term" value="C:cytosol"/>
    <property type="evidence" value="ECO:0007669"/>
    <property type="project" value="TreeGrafter"/>
</dbReference>
<dbReference type="EC" id="1.1.1.25" evidence="2 8"/>
<dbReference type="OrthoDB" id="9792692at2"/>
<feature type="domain" description="THIF-type NAD/FAD binding fold" evidence="9">
    <location>
        <begin position="133"/>
        <end position="177"/>
    </location>
</feature>
<dbReference type="PANTHER" id="PTHR21089:SF1">
    <property type="entry name" value="BIFUNCTIONAL 3-DEHYDROQUINATE DEHYDRATASE_SHIKIMATE DEHYDROGENASE, CHLOROPLASTIC"/>
    <property type="match status" value="1"/>
</dbReference>
<dbReference type="EMBL" id="CP016428">
    <property type="protein sequence ID" value="ANW03774.1"/>
    <property type="molecule type" value="Genomic_DNA"/>
</dbReference>
<proteinExistence type="inferred from homology"/>
<dbReference type="PANTHER" id="PTHR21089">
    <property type="entry name" value="SHIKIMATE DEHYDROGENASE"/>
    <property type="match status" value="1"/>
</dbReference>
<keyword evidence="6 8" id="KW-0057">Aromatic amino acid biosynthesis</keyword>
<keyword evidence="4 8" id="KW-0521">NADP</keyword>
<comment type="caution">
    <text evidence="8">Lacks conserved residue(s) required for the propagation of feature annotation.</text>
</comment>
<dbReference type="NCBIfam" id="TIGR00507">
    <property type="entry name" value="aroE"/>
    <property type="match status" value="1"/>
</dbReference>
<evidence type="ECO:0000256" key="2">
    <source>
        <dbReference type="ARBA" id="ARBA00012962"/>
    </source>
</evidence>
<dbReference type="InterPro" id="IPR000594">
    <property type="entry name" value="ThiF_NAD_FAD-bd"/>
</dbReference>
<dbReference type="SUPFAM" id="SSF53223">
    <property type="entry name" value="Aminoacid dehydrogenase-like, N-terminal domain"/>
    <property type="match status" value="1"/>
</dbReference>
<dbReference type="GO" id="GO:0009073">
    <property type="term" value="P:aromatic amino acid family biosynthetic process"/>
    <property type="evidence" value="ECO:0007669"/>
    <property type="project" value="UniProtKB-KW"/>
</dbReference>
<dbReference type="UniPathway" id="UPA00053">
    <property type="reaction ID" value="UER00087"/>
</dbReference>
<evidence type="ECO:0000313" key="11">
    <source>
        <dbReference type="EMBL" id="ANW03774.1"/>
    </source>
</evidence>
<feature type="active site" description="Proton acceptor" evidence="8">
    <location>
        <position position="81"/>
    </location>
</feature>
<feature type="binding site" evidence="8">
    <location>
        <position position="260"/>
    </location>
    <ligand>
        <name>shikimate</name>
        <dbReference type="ChEBI" id="CHEBI:36208"/>
    </ligand>
</feature>
<dbReference type="PROSITE" id="PS00065">
    <property type="entry name" value="D_2_HYDROXYACID_DH_1"/>
    <property type="match status" value="1"/>
</dbReference>
<dbReference type="InterPro" id="IPR011342">
    <property type="entry name" value="Shikimate_DH"/>
</dbReference>
<dbReference type="NCBIfam" id="NF001319">
    <property type="entry name" value="PRK00258.3-3"/>
    <property type="match status" value="1"/>
</dbReference>
<protein>
    <recommendedName>
        <fullName evidence="2 8">Shikimate dehydrogenase (NADP(+))</fullName>
        <shortName evidence="8">SDH</shortName>
        <ecNumber evidence="2 8">1.1.1.25</ecNumber>
    </recommendedName>
</protein>
<dbReference type="NCBIfam" id="NF009201">
    <property type="entry name" value="PRK12549.1"/>
    <property type="match status" value="1"/>
</dbReference>
<gene>
    <name evidence="8" type="primary">aroE</name>
    <name evidence="11" type="ORF">LMTR13_30170</name>
</gene>
<feature type="binding site" evidence="8">
    <location>
        <begin position="141"/>
        <end position="145"/>
    </location>
    <ligand>
        <name>NADP(+)</name>
        <dbReference type="ChEBI" id="CHEBI:58349"/>
    </ligand>
</feature>
<evidence type="ECO:0000256" key="1">
    <source>
        <dbReference type="ARBA" id="ARBA00004871"/>
    </source>
</evidence>
<dbReference type="SUPFAM" id="SSF51735">
    <property type="entry name" value="NAD(P)-binding Rossmann-fold domains"/>
    <property type="match status" value="1"/>
</dbReference>
<keyword evidence="3 8" id="KW-0028">Amino-acid biosynthesis</keyword>
<dbReference type="GO" id="GO:0008652">
    <property type="term" value="P:amino acid biosynthetic process"/>
    <property type="evidence" value="ECO:0007669"/>
    <property type="project" value="UniProtKB-KW"/>
</dbReference>
<keyword evidence="12" id="KW-1185">Reference proteome</keyword>
<dbReference type="Gene3D" id="3.40.50.720">
    <property type="entry name" value="NAD(P)-binding Rossmann-like Domain"/>
    <property type="match status" value="1"/>
</dbReference>
<evidence type="ECO:0000256" key="8">
    <source>
        <dbReference type="HAMAP-Rule" id="MF_00222"/>
    </source>
</evidence>
<dbReference type="InterPro" id="IPR029752">
    <property type="entry name" value="D-isomer_DH_CS1"/>
</dbReference>
<feature type="binding site" evidence="8">
    <location>
        <position position="253"/>
    </location>
    <ligand>
        <name>NADP(+)</name>
        <dbReference type="ChEBI" id="CHEBI:58349"/>
    </ligand>
</feature>
<feature type="binding site" evidence="8">
    <location>
        <position position="77"/>
    </location>
    <ligand>
        <name>shikimate</name>
        <dbReference type="ChEBI" id="CHEBI:36208"/>
    </ligand>
</feature>
<dbReference type="GO" id="GO:0050661">
    <property type="term" value="F:NADP binding"/>
    <property type="evidence" value="ECO:0007669"/>
    <property type="project" value="InterPro"/>
</dbReference>
<dbReference type="AlphaFoldDB" id="A0A1B1ULW1"/>
<dbReference type="GO" id="GO:0004764">
    <property type="term" value="F:shikimate 3-dehydrogenase (NADP+) activity"/>
    <property type="evidence" value="ECO:0007669"/>
    <property type="project" value="UniProtKB-UniRule"/>
</dbReference>
<dbReference type="STRING" id="1274631.LMTR13_30170"/>
<feature type="binding site" evidence="8">
    <location>
        <begin position="27"/>
        <end position="29"/>
    </location>
    <ligand>
        <name>shikimate</name>
        <dbReference type="ChEBI" id="CHEBI:36208"/>
    </ligand>
</feature>
<evidence type="ECO:0000256" key="4">
    <source>
        <dbReference type="ARBA" id="ARBA00022857"/>
    </source>
</evidence>
<feature type="binding site" evidence="8">
    <location>
        <position position="117"/>
    </location>
    <ligand>
        <name>shikimate</name>
        <dbReference type="ChEBI" id="CHEBI:36208"/>
    </ligand>
</feature>
<name>A0A1B1ULW1_9BRAD</name>
<evidence type="ECO:0000256" key="3">
    <source>
        <dbReference type="ARBA" id="ARBA00022605"/>
    </source>
</evidence>
<dbReference type="InterPro" id="IPR046346">
    <property type="entry name" value="Aminoacid_DH-like_N_sf"/>
</dbReference>
<evidence type="ECO:0000259" key="10">
    <source>
        <dbReference type="Pfam" id="PF08501"/>
    </source>
</evidence>
<evidence type="ECO:0000259" key="9">
    <source>
        <dbReference type="Pfam" id="PF00899"/>
    </source>
</evidence>
<organism evidence="11 12">
    <name type="scientific">Bradyrhizobium icense</name>
    <dbReference type="NCBI Taxonomy" id="1274631"/>
    <lineage>
        <taxon>Bacteria</taxon>
        <taxon>Pseudomonadati</taxon>
        <taxon>Pseudomonadota</taxon>
        <taxon>Alphaproteobacteria</taxon>
        <taxon>Hyphomicrobiales</taxon>
        <taxon>Nitrobacteraceae</taxon>
        <taxon>Bradyrhizobium</taxon>
    </lineage>
</organism>